<dbReference type="Proteomes" id="UP000009168">
    <property type="component" value="Unassembled WGS sequence"/>
</dbReference>
<dbReference type="Gene3D" id="3.40.50.2300">
    <property type="match status" value="1"/>
</dbReference>
<feature type="domain" description="Response regulatory" evidence="2">
    <location>
        <begin position="16"/>
        <end position="139"/>
    </location>
</feature>
<comment type="caution">
    <text evidence="1">Lacks conserved residue(s) required for the propagation of feature annotation.</text>
</comment>
<dbReference type="HOGENOM" id="CLU_1790817_0_0_1"/>
<dbReference type="PROSITE" id="PS50110">
    <property type="entry name" value="RESPONSE_REGULATORY"/>
    <property type="match status" value="1"/>
</dbReference>
<dbReference type="KEGG" id="tet:TTHERM_00067000"/>
<dbReference type="SUPFAM" id="SSF52172">
    <property type="entry name" value="CheY-like"/>
    <property type="match status" value="1"/>
</dbReference>
<evidence type="ECO:0000313" key="3">
    <source>
        <dbReference type="EMBL" id="EAR87491.1"/>
    </source>
</evidence>
<organism evidence="3 4">
    <name type="scientific">Tetrahymena thermophila (strain SB210)</name>
    <dbReference type="NCBI Taxonomy" id="312017"/>
    <lineage>
        <taxon>Eukaryota</taxon>
        <taxon>Sar</taxon>
        <taxon>Alveolata</taxon>
        <taxon>Ciliophora</taxon>
        <taxon>Intramacronucleata</taxon>
        <taxon>Oligohymenophorea</taxon>
        <taxon>Hymenostomatida</taxon>
        <taxon>Tetrahymenina</taxon>
        <taxon>Tetrahymenidae</taxon>
        <taxon>Tetrahymena</taxon>
    </lineage>
</organism>
<sequence length="147" mass="16692">MSAQKKHLLSKLRGQSILVIDTQKDTYSHLSELFEPSVKVLFSDDQNDSISIIQDKKPNLVFINCDSSIGAHTRFDGYEISQAIKQLEAFSLIPSIPVILYAKVNSILNKEKFRMSSADSLIISPFNEQIIIENLSQLPMYKFLIEQ</sequence>
<evidence type="ECO:0000259" key="2">
    <source>
        <dbReference type="PROSITE" id="PS50110"/>
    </source>
</evidence>
<dbReference type="InterPro" id="IPR001789">
    <property type="entry name" value="Sig_transdc_resp-reg_receiver"/>
</dbReference>
<dbReference type="GO" id="GO:0000160">
    <property type="term" value="P:phosphorelay signal transduction system"/>
    <property type="evidence" value="ECO:0007669"/>
    <property type="project" value="InterPro"/>
</dbReference>
<dbReference type="RefSeq" id="XP_001007736.1">
    <property type="nucleotide sequence ID" value="XM_001007736.3"/>
</dbReference>
<gene>
    <name evidence="3" type="ORF">TTHERM_00067000</name>
</gene>
<evidence type="ECO:0000256" key="1">
    <source>
        <dbReference type="PROSITE-ProRule" id="PRU00169"/>
    </source>
</evidence>
<dbReference type="AlphaFoldDB" id="I7MHF7"/>
<keyword evidence="4" id="KW-1185">Reference proteome</keyword>
<reference evidence="4" key="1">
    <citation type="journal article" date="2006" name="PLoS Biol.">
        <title>Macronuclear genome sequence of the ciliate Tetrahymena thermophila, a model eukaryote.</title>
        <authorList>
            <person name="Eisen J.A."/>
            <person name="Coyne R.S."/>
            <person name="Wu M."/>
            <person name="Wu D."/>
            <person name="Thiagarajan M."/>
            <person name="Wortman J.R."/>
            <person name="Badger J.H."/>
            <person name="Ren Q."/>
            <person name="Amedeo P."/>
            <person name="Jones K.M."/>
            <person name="Tallon L.J."/>
            <person name="Delcher A.L."/>
            <person name="Salzberg S.L."/>
            <person name="Silva J.C."/>
            <person name="Haas B.J."/>
            <person name="Majoros W.H."/>
            <person name="Farzad M."/>
            <person name="Carlton J.M."/>
            <person name="Smith R.K. Jr."/>
            <person name="Garg J."/>
            <person name="Pearlman R.E."/>
            <person name="Karrer K.M."/>
            <person name="Sun L."/>
            <person name="Manning G."/>
            <person name="Elde N.C."/>
            <person name="Turkewitz A.P."/>
            <person name="Asai D.J."/>
            <person name="Wilkes D.E."/>
            <person name="Wang Y."/>
            <person name="Cai H."/>
            <person name="Collins K."/>
            <person name="Stewart B.A."/>
            <person name="Lee S.R."/>
            <person name="Wilamowska K."/>
            <person name="Weinberg Z."/>
            <person name="Ruzzo W.L."/>
            <person name="Wloga D."/>
            <person name="Gaertig J."/>
            <person name="Frankel J."/>
            <person name="Tsao C.-C."/>
            <person name="Gorovsky M.A."/>
            <person name="Keeling P.J."/>
            <person name="Waller R.F."/>
            <person name="Patron N.J."/>
            <person name="Cherry J.M."/>
            <person name="Stover N.A."/>
            <person name="Krieger C.J."/>
            <person name="del Toro C."/>
            <person name="Ryder H.F."/>
            <person name="Williamson S.C."/>
            <person name="Barbeau R.A."/>
            <person name="Hamilton E.P."/>
            <person name="Orias E."/>
        </authorList>
    </citation>
    <scope>NUCLEOTIDE SEQUENCE [LARGE SCALE GENOMIC DNA]</scope>
    <source>
        <strain evidence="4">SB210</strain>
    </source>
</reference>
<accession>I7MHF7</accession>
<evidence type="ECO:0000313" key="4">
    <source>
        <dbReference type="Proteomes" id="UP000009168"/>
    </source>
</evidence>
<proteinExistence type="predicted"/>
<dbReference type="GeneID" id="7841828"/>
<dbReference type="InterPro" id="IPR011006">
    <property type="entry name" value="CheY-like_superfamily"/>
</dbReference>
<dbReference type="InParanoid" id="I7MHF7"/>
<dbReference type="EMBL" id="GG662853">
    <property type="protein sequence ID" value="EAR87491.1"/>
    <property type="molecule type" value="Genomic_DNA"/>
</dbReference>
<protein>
    <recommendedName>
        <fullName evidence="2">Response regulatory domain-containing protein</fullName>
    </recommendedName>
</protein>
<name>I7MHF7_TETTS</name>